<protein>
    <submittedName>
        <fullName evidence="1">Uncharacterized protein</fullName>
    </submittedName>
</protein>
<dbReference type="AlphaFoldDB" id="A0A0A9QLH8"/>
<reference evidence="1" key="1">
    <citation type="submission" date="2014-09" db="EMBL/GenBank/DDBJ databases">
        <authorList>
            <person name="Magalhaes I.L.F."/>
            <person name="Oliveira U."/>
            <person name="Santos F.R."/>
            <person name="Vidigal T.H.D.A."/>
            <person name="Brescovit A.D."/>
            <person name="Santos A.J."/>
        </authorList>
    </citation>
    <scope>NUCLEOTIDE SEQUENCE</scope>
    <source>
        <tissue evidence="1">Shoot tissue taken approximately 20 cm above the soil surface</tissue>
    </source>
</reference>
<dbReference type="EMBL" id="GBRH01246392">
    <property type="protein sequence ID" value="JAD51503.1"/>
    <property type="molecule type" value="Transcribed_RNA"/>
</dbReference>
<accession>A0A0A9QLH8</accession>
<name>A0A0A9QLH8_ARUDO</name>
<organism evidence="1">
    <name type="scientific">Arundo donax</name>
    <name type="common">Giant reed</name>
    <name type="synonym">Donax arundinaceus</name>
    <dbReference type="NCBI Taxonomy" id="35708"/>
    <lineage>
        <taxon>Eukaryota</taxon>
        <taxon>Viridiplantae</taxon>
        <taxon>Streptophyta</taxon>
        <taxon>Embryophyta</taxon>
        <taxon>Tracheophyta</taxon>
        <taxon>Spermatophyta</taxon>
        <taxon>Magnoliopsida</taxon>
        <taxon>Liliopsida</taxon>
        <taxon>Poales</taxon>
        <taxon>Poaceae</taxon>
        <taxon>PACMAD clade</taxon>
        <taxon>Arundinoideae</taxon>
        <taxon>Arundineae</taxon>
        <taxon>Arundo</taxon>
    </lineage>
</organism>
<evidence type="ECO:0000313" key="1">
    <source>
        <dbReference type="EMBL" id="JAD51503.1"/>
    </source>
</evidence>
<reference evidence="1" key="2">
    <citation type="journal article" date="2015" name="Data Brief">
        <title>Shoot transcriptome of the giant reed, Arundo donax.</title>
        <authorList>
            <person name="Barrero R.A."/>
            <person name="Guerrero F.D."/>
            <person name="Moolhuijzen P."/>
            <person name="Goolsby J.A."/>
            <person name="Tidwell J."/>
            <person name="Bellgard S.E."/>
            <person name="Bellgard M.I."/>
        </authorList>
    </citation>
    <scope>NUCLEOTIDE SEQUENCE</scope>
    <source>
        <tissue evidence="1">Shoot tissue taken approximately 20 cm above the soil surface</tissue>
    </source>
</reference>
<proteinExistence type="predicted"/>
<sequence>MVSDLSSSKLFSSDVSFLLLCTFFSFEGLLLSALICQ</sequence>